<dbReference type="OrthoDB" id="4952319at2"/>
<proteinExistence type="predicted"/>
<dbReference type="Proteomes" id="UP000008639">
    <property type="component" value="Plasmid pASPHE302"/>
</dbReference>
<keyword evidence="1" id="KW-0472">Membrane</keyword>
<gene>
    <name evidence="2" type="ordered locus">Asphe3_42690</name>
</gene>
<feature type="transmembrane region" description="Helical" evidence="1">
    <location>
        <begin position="46"/>
        <end position="66"/>
    </location>
</feature>
<organism evidence="2 3">
    <name type="scientific">Pseudarthrobacter phenanthrenivorans (strain DSM 18606 / JCM 16027 / LMG 23796 / Sphe3)</name>
    <name type="common">Arthrobacter phenanthrenivorans</name>
    <dbReference type="NCBI Taxonomy" id="930171"/>
    <lineage>
        <taxon>Bacteria</taxon>
        <taxon>Bacillati</taxon>
        <taxon>Actinomycetota</taxon>
        <taxon>Actinomycetes</taxon>
        <taxon>Micrococcales</taxon>
        <taxon>Micrococcaceae</taxon>
        <taxon>Pseudarthrobacter</taxon>
    </lineage>
</organism>
<keyword evidence="1" id="KW-0812">Transmembrane</keyword>
<dbReference type="KEGG" id="apn:Asphe3_42690"/>
<dbReference type="EMBL" id="CP002381">
    <property type="protein sequence ID" value="ADX75334.1"/>
    <property type="molecule type" value="Genomic_DNA"/>
</dbReference>
<protein>
    <submittedName>
        <fullName evidence="2">Uncharacterized protein</fullName>
    </submittedName>
</protein>
<name>F0MCS8_PSEPM</name>
<sequence length="92" mass="11170">MPEGRNRLEPRMTRGGFRWQLVMVSFMAVNAIVQIAFRWNQAWGPFLYLMLAMLIICAVFTAYLLYVRHYDGHFWDEEEARRQDWDRRGRQL</sequence>
<feature type="transmembrane region" description="Helical" evidence="1">
    <location>
        <begin position="21"/>
        <end position="40"/>
    </location>
</feature>
<evidence type="ECO:0000256" key="1">
    <source>
        <dbReference type="SAM" id="Phobius"/>
    </source>
</evidence>
<keyword evidence="2" id="KW-0614">Plasmid</keyword>
<dbReference type="HOGENOM" id="CLU_2406980_0_0_11"/>
<evidence type="ECO:0000313" key="2">
    <source>
        <dbReference type="EMBL" id="ADX75334.1"/>
    </source>
</evidence>
<evidence type="ECO:0000313" key="3">
    <source>
        <dbReference type="Proteomes" id="UP000008639"/>
    </source>
</evidence>
<reference evidence="3" key="1">
    <citation type="journal article" date="2011" name="Stand. Genomic Sci.">
        <title>Complete genome sequence of Arthrobacter phenanthrenivorans type strain (Sphe3).</title>
        <authorList>
            <person name="Kallimanis A."/>
            <person name="Labutti K.M."/>
            <person name="Lapidus A."/>
            <person name="Clum A."/>
            <person name="Lykidis A."/>
            <person name="Mavromatis K."/>
            <person name="Pagani I."/>
            <person name="Liolios K."/>
            <person name="Ivanova N."/>
            <person name="Goodwin L."/>
            <person name="Pitluck S."/>
            <person name="Chen A."/>
            <person name="Palaniappan K."/>
            <person name="Markowitz V."/>
            <person name="Bristow J."/>
            <person name="Velentzas A.D."/>
            <person name="Perisynakis A."/>
            <person name="Ouzounis C.C."/>
            <person name="Kyrpides N.C."/>
            <person name="Koukkou A.I."/>
            <person name="Drainas C."/>
        </authorList>
    </citation>
    <scope>NUCLEOTIDE SEQUENCE [LARGE SCALE GENOMIC DNA]</scope>
    <source>
        <strain evidence="3">DSM 18606 / JCM 16027 / LMG 23796 / Sphe3</strain>
    </source>
</reference>
<accession>F0MCS8</accession>
<dbReference type="AlphaFoldDB" id="F0MCS8"/>
<geneLocation type="plasmid" evidence="2 3">
    <name>pASPHE302</name>
</geneLocation>
<keyword evidence="1" id="KW-1133">Transmembrane helix</keyword>